<comment type="caution">
    <text evidence="2">The sequence shown here is derived from an EMBL/GenBank/DDBJ whole genome shotgun (WGS) entry which is preliminary data.</text>
</comment>
<name>A0ABW8YZE0_9FLAO</name>
<feature type="transmembrane region" description="Helical" evidence="1">
    <location>
        <begin position="108"/>
        <end position="128"/>
    </location>
</feature>
<gene>
    <name evidence="2" type="ORF">ABS766_13555</name>
</gene>
<accession>A0ABW8YZE0</accession>
<evidence type="ECO:0000313" key="3">
    <source>
        <dbReference type="Proteomes" id="UP001629156"/>
    </source>
</evidence>
<evidence type="ECO:0000313" key="2">
    <source>
        <dbReference type="EMBL" id="MFL9845449.1"/>
    </source>
</evidence>
<proteinExistence type="predicted"/>
<keyword evidence="3" id="KW-1185">Reference proteome</keyword>
<feature type="transmembrane region" description="Helical" evidence="1">
    <location>
        <begin position="75"/>
        <end position="96"/>
    </location>
</feature>
<dbReference type="Proteomes" id="UP001629156">
    <property type="component" value="Unassembled WGS sequence"/>
</dbReference>
<keyword evidence="1" id="KW-0812">Transmembrane</keyword>
<sequence>MKILIKKLLDLMRFTGFDFVDHAIGAAVLFTVTTLGADTLFVHEAAICIAALFTVLTAIGLEIWQGETGNGTMQVSDMCAAILSVFMCLPIALGIYEFIGKPVWENYSYWQILHVFIICYLCFYPFVWSQLPEREQKRFKDLFKNNEWY</sequence>
<evidence type="ECO:0000256" key="1">
    <source>
        <dbReference type="SAM" id="Phobius"/>
    </source>
</evidence>
<keyword evidence="1" id="KW-0472">Membrane</keyword>
<reference evidence="2 3" key="1">
    <citation type="submission" date="2024-06" db="EMBL/GenBank/DDBJ databases">
        <authorList>
            <person name="Kaempfer P."/>
            <person name="Viver T."/>
        </authorList>
    </citation>
    <scope>NUCLEOTIDE SEQUENCE [LARGE SCALE GENOMIC DNA]</scope>
    <source>
        <strain evidence="2 3">ST-119</strain>
    </source>
</reference>
<dbReference type="EMBL" id="JBELPZ010000016">
    <property type="protein sequence ID" value="MFL9845449.1"/>
    <property type="molecule type" value="Genomic_DNA"/>
</dbReference>
<organism evidence="2 3">
    <name type="scientific">Flavobacterium rhizosphaerae</name>
    <dbReference type="NCBI Taxonomy" id="3163298"/>
    <lineage>
        <taxon>Bacteria</taxon>
        <taxon>Pseudomonadati</taxon>
        <taxon>Bacteroidota</taxon>
        <taxon>Flavobacteriia</taxon>
        <taxon>Flavobacteriales</taxon>
        <taxon>Flavobacteriaceae</taxon>
        <taxon>Flavobacterium</taxon>
    </lineage>
</organism>
<feature type="transmembrane region" description="Helical" evidence="1">
    <location>
        <begin position="12"/>
        <end position="35"/>
    </location>
</feature>
<dbReference type="RefSeq" id="WP_408085728.1">
    <property type="nucleotide sequence ID" value="NZ_JBELPZ010000016.1"/>
</dbReference>
<keyword evidence="1" id="KW-1133">Transmembrane helix</keyword>
<protein>
    <submittedName>
        <fullName evidence="2">Uncharacterized protein</fullName>
    </submittedName>
</protein>
<feature type="transmembrane region" description="Helical" evidence="1">
    <location>
        <begin position="41"/>
        <end position="63"/>
    </location>
</feature>